<dbReference type="InterPro" id="IPR004827">
    <property type="entry name" value="bZIP"/>
</dbReference>
<dbReference type="SMART" id="SM00338">
    <property type="entry name" value="BRLZ"/>
    <property type="match status" value="1"/>
</dbReference>
<evidence type="ECO:0000259" key="4">
    <source>
        <dbReference type="SMART" id="SM00338"/>
    </source>
</evidence>
<dbReference type="CDD" id="cd14688">
    <property type="entry name" value="bZIP_YAP"/>
    <property type="match status" value="1"/>
</dbReference>
<dbReference type="AlphaFoldDB" id="A0A4U0U8Q7"/>
<name>A0A4U0U8Q7_9PEZI</name>
<evidence type="ECO:0000256" key="2">
    <source>
        <dbReference type="ARBA" id="ARBA00023242"/>
    </source>
</evidence>
<dbReference type="GO" id="GO:0001228">
    <property type="term" value="F:DNA-binding transcription activator activity, RNA polymerase II-specific"/>
    <property type="evidence" value="ECO:0007669"/>
    <property type="project" value="TreeGrafter"/>
</dbReference>
<reference evidence="5 6" key="1">
    <citation type="submission" date="2017-03" db="EMBL/GenBank/DDBJ databases">
        <title>Genomes of endolithic fungi from Antarctica.</title>
        <authorList>
            <person name="Coleine C."/>
            <person name="Masonjones S."/>
            <person name="Stajich J.E."/>
        </authorList>
    </citation>
    <scope>NUCLEOTIDE SEQUENCE [LARGE SCALE GENOMIC DNA]</scope>
    <source>
        <strain evidence="5 6">CCFEE 6315</strain>
    </source>
</reference>
<dbReference type="SUPFAM" id="SSF57959">
    <property type="entry name" value="Leucine zipper domain"/>
    <property type="match status" value="1"/>
</dbReference>
<dbReference type="OrthoDB" id="2590011at2759"/>
<protein>
    <recommendedName>
        <fullName evidence="4">BZIP domain-containing protein</fullName>
    </recommendedName>
</protein>
<feature type="region of interest" description="Disordered" evidence="3">
    <location>
        <begin position="124"/>
        <end position="177"/>
    </location>
</feature>
<keyword evidence="2" id="KW-0539">Nucleus</keyword>
<dbReference type="InterPro" id="IPR050936">
    <property type="entry name" value="AP-1-like"/>
</dbReference>
<evidence type="ECO:0000313" key="5">
    <source>
        <dbReference type="EMBL" id="TKA31680.1"/>
    </source>
</evidence>
<dbReference type="PANTHER" id="PTHR40621">
    <property type="entry name" value="TRANSCRIPTION FACTOR KAPC-RELATED"/>
    <property type="match status" value="1"/>
</dbReference>
<sequence length="367" mass="41208">MVPPDPYGNASSGSDKSPLNFLKSLDNKKQTKDGQPPKRRGPKPDSRPALTRRQELNRQAQRTHRERKEMYIKALEQEVLRLKEMFGNTTRERDAFAEENRRLKELLAAHNIHYDFSATPVKFERSSSGYGPSSSGSISGSYVNGSDSTNFSPPPPLPGQQVSPNGLPPQPRMPNMAQLPRSRLDYDQIGIDFVLTLERPCMDHMQYLLVRSHNNENLPMHHPMENPDDSEYEHMSGHALMATAPPHSHVMEKPEEKYPHQMPTALGPDGLSKLLDLSNRLPFDHYTEITPVMAWTTMFRHERVGELTAQDFKAIKDDLATKVRCYGFGAVLEEFELNDALANVFALKDPAPMGSQVIGGQQLVAAA</sequence>
<keyword evidence="6" id="KW-1185">Reference proteome</keyword>
<proteinExistence type="predicted"/>
<dbReference type="PANTHER" id="PTHR40621:SF6">
    <property type="entry name" value="AP-1-LIKE TRANSCRIPTION FACTOR YAP1-RELATED"/>
    <property type="match status" value="1"/>
</dbReference>
<dbReference type="Proteomes" id="UP000308549">
    <property type="component" value="Unassembled WGS sequence"/>
</dbReference>
<gene>
    <name evidence="5" type="ORF">B0A50_01758</name>
</gene>
<dbReference type="InterPro" id="IPR046347">
    <property type="entry name" value="bZIP_sf"/>
</dbReference>
<comment type="caution">
    <text evidence="5">The sequence shown here is derived from an EMBL/GenBank/DDBJ whole genome shotgun (WGS) entry which is preliminary data.</text>
</comment>
<dbReference type="EMBL" id="NAJL01000007">
    <property type="protein sequence ID" value="TKA31680.1"/>
    <property type="molecule type" value="Genomic_DNA"/>
</dbReference>
<evidence type="ECO:0000313" key="6">
    <source>
        <dbReference type="Proteomes" id="UP000308549"/>
    </source>
</evidence>
<organism evidence="5 6">
    <name type="scientific">Salinomyces thailandicus</name>
    <dbReference type="NCBI Taxonomy" id="706561"/>
    <lineage>
        <taxon>Eukaryota</taxon>
        <taxon>Fungi</taxon>
        <taxon>Dikarya</taxon>
        <taxon>Ascomycota</taxon>
        <taxon>Pezizomycotina</taxon>
        <taxon>Dothideomycetes</taxon>
        <taxon>Dothideomycetidae</taxon>
        <taxon>Mycosphaerellales</taxon>
        <taxon>Teratosphaeriaceae</taxon>
        <taxon>Salinomyces</taxon>
    </lineage>
</organism>
<comment type="subcellular location">
    <subcellularLocation>
        <location evidence="1">Nucleus</location>
    </subcellularLocation>
</comment>
<feature type="region of interest" description="Disordered" evidence="3">
    <location>
        <begin position="1"/>
        <end position="67"/>
    </location>
</feature>
<dbReference type="GO" id="GO:0090575">
    <property type="term" value="C:RNA polymerase II transcription regulator complex"/>
    <property type="evidence" value="ECO:0007669"/>
    <property type="project" value="TreeGrafter"/>
</dbReference>
<evidence type="ECO:0000256" key="1">
    <source>
        <dbReference type="ARBA" id="ARBA00004123"/>
    </source>
</evidence>
<feature type="compositionally biased region" description="Low complexity" evidence="3">
    <location>
        <begin position="126"/>
        <end position="146"/>
    </location>
</feature>
<accession>A0A4U0U8Q7</accession>
<feature type="domain" description="BZIP" evidence="4">
    <location>
        <begin position="48"/>
        <end position="109"/>
    </location>
</feature>
<dbReference type="GO" id="GO:0000976">
    <property type="term" value="F:transcription cis-regulatory region binding"/>
    <property type="evidence" value="ECO:0007669"/>
    <property type="project" value="InterPro"/>
</dbReference>
<dbReference type="Gene3D" id="1.20.5.170">
    <property type="match status" value="1"/>
</dbReference>
<evidence type="ECO:0000256" key="3">
    <source>
        <dbReference type="SAM" id="MobiDB-lite"/>
    </source>
</evidence>
<feature type="compositionally biased region" description="Basic and acidic residues" evidence="3">
    <location>
        <begin position="25"/>
        <end position="56"/>
    </location>
</feature>